<evidence type="ECO:0000259" key="7">
    <source>
        <dbReference type="PROSITE" id="PS50090"/>
    </source>
</evidence>
<evidence type="ECO:0000259" key="9">
    <source>
        <dbReference type="PROSITE" id="PS51294"/>
    </source>
</evidence>
<feature type="domain" description="Myb-like" evidence="7">
    <location>
        <begin position="407"/>
        <end position="458"/>
    </location>
</feature>
<dbReference type="SUPFAM" id="SSF46689">
    <property type="entry name" value="Homeodomain-like"/>
    <property type="match status" value="3"/>
</dbReference>
<dbReference type="Pfam" id="PF13921">
    <property type="entry name" value="Myb_DNA-bind_6"/>
    <property type="match status" value="1"/>
</dbReference>
<feature type="domain" description="HTH myb-type" evidence="9">
    <location>
        <begin position="354"/>
        <end position="406"/>
    </location>
</feature>
<name>A0AAF0WE39_DAUCS</name>
<dbReference type="GO" id="GO:0001006">
    <property type="term" value="F:RNA polymerase III type 3 promoter sequence-specific DNA binding"/>
    <property type="evidence" value="ECO:0007669"/>
    <property type="project" value="TreeGrafter"/>
</dbReference>
<evidence type="ECO:0000256" key="5">
    <source>
        <dbReference type="ARBA" id="ARBA00023242"/>
    </source>
</evidence>
<dbReference type="Proteomes" id="UP000077755">
    <property type="component" value="Chromosome 2"/>
</dbReference>
<keyword evidence="2" id="KW-0805">Transcription regulation</keyword>
<organism evidence="10 11">
    <name type="scientific">Daucus carota subsp. sativus</name>
    <name type="common">Carrot</name>
    <dbReference type="NCBI Taxonomy" id="79200"/>
    <lineage>
        <taxon>Eukaryota</taxon>
        <taxon>Viridiplantae</taxon>
        <taxon>Streptophyta</taxon>
        <taxon>Embryophyta</taxon>
        <taxon>Tracheophyta</taxon>
        <taxon>Spermatophyta</taxon>
        <taxon>Magnoliopsida</taxon>
        <taxon>eudicotyledons</taxon>
        <taxon>Gunneridae</taxon>
        <taxon>Pentapetalae</taxon>
        <taxon>asterids</taxon>
        <taxon>campanulids</taxon>
        <taxon>Apiales</taxon>
        <taxon>Apiaceae</taxon>
        <taxon>Apioideae</taxon>
        <taxon>Scandiceae</taxon>
        <taxon>Daucinae</taxon>
        <taxon>Daucus</taxon>
        <taxon>Daucus sect. Daucus</taxon>
    </lineage>
</organism>
<feature type="domain" description="Myb-like" evidence="7">
    <location>
        <begin position="460"/>
        <end position="511"/>
    </location>
</feature>
<dbReference type="PROSITE" id="PS50090">
    <property type="entry name" value="MYB_LIKE"/>
    <property type="match status" value="5"/>
</dbReference>
<dbReference type="CDD" id="cd00167">
    <property type="entry name" value="SANT"/>
    <property type="match status" value="3"/>
</dbReference>
<keyword evidence="3" id="KW-0238">DNA-binding</keyword>
<evidence type="ECO:0000256" key="6">
    <source>
        <dbReference type="SAM" id="MobiDB-lite"/>
    </source>
</evidence>
<evidence type="ECO:0000313" key="11">
    <source>
        <dbReference type="Proteomes" id="UP000077755"/>
    </source>
</evidence>
<dbReference type="InterPro" id="IPR001005">
    <property type="entry name" value="SANT/Myb"/>
</dbReference>
<comment type="subcellular location">
    <subcellularLocation>
        <location evidence="1">Nucleus</location>
    </subcellularLocation>
</comment>
<reference evidence="10" key="2">
    <citation type="submission" date="2022-03" db="EMBL/GenBank/DDBJ databases">
        <title>Draft title - Genomic analysis of global carrot germplasm unveils the trajectory of domestication and the origin of high carotenoid orange carrot.</title>
        <authorList>
            <person name="Iorizzo M."/>
            <person name="Ellison S."/>
            <person name="Senalik D."/>
            <person name="Macko-Podgorni A."/>
            <person name="Grzebelus D."/>
            <person name="Bostan H."/>
            <person name="Rolling W."/>
            <person name="Curaba J."/>
            <person name="Simon P."/>
        </authorList>
    </citation>
    <scope>NUCLEOTIDE SEQUENCE</scope>
    <source>
        <tissue evidence="10">Leaf</tissue>
    </source>
</reference>
<feature type="domain" description="Myb-like" evidence="7">
    <location>
        <begin position="354"/>
        <end position="406"/>
    </location>
</feature>
<dbReference type="GO" id="GO:0042795">
    <property type="term" value="P:snRNA transcription by RNA polymerase II"/>
    <property type="evidence" value="ECO:0007669"/>
    <property type="project" value="TreeGrafter"/>
</dbReference>
<feature type="compositionally biased region" description="Polar residues" evidence="6">
    <location>
        <begin position="654"/>
        <end position="664"/>
    </location>
</feature>
<feature type="domain" description="Myb-like" evidence="7">
    <location>
        <begin position="512"/>
        <end position="562"/>
    </location>
</feature>
<feature type="domain" description="HTH myb-type" evidence="9">
    <location>
        <begin position="463"/>
        <end position="511"/>
    </location>
</feature>
<dbReference type="EMBL" id="CP093344">
    <property type="protein sequence ID" value="WOG87101.1"/>
    <property type="molecule type" value="Genomic_DNA"/>
</dbReference>
<keyword evidence="4" id="KW-0804">Transcription</keyword>
<dbReference type="PROSITE" id="PS51293">
    <property type="entry name" value="SANT"/>
    <property type="match status" value="1"/>
</dbReference>
<evidence type="ECO:0000256" key="3">
    <source>
        <dbReference type="ARBA" id="ARBA00023125"/>
    </source>
</evidence>
<dbReference type="GO" id="GO:0005634">
    <property type="term" value="C:nucleus"/>
    <property type="evidence" value="ECO:0007669"/>
    <property type="project" value="UniProtKB-SubCell"/>
</dbReference>
<feature type="domain" description="Myb-like" evidence="7">
    <location>
        <begin position="243"/>
        <end position="353"/>
    </location>
</feature>
<dbReference type="InterPro" id="IPR009057">
    <property type="entry name" value="Homeodomain-like_sf"/>
</dbReference>
<keyword evidence="11" id="KW-1185">Reference proteome</keyword>
<feature type="region of interest" description="Disordered" evidence="6">
    <location>
        <begin position="611"/>
        <end position="727"/>
    </location>
</feature>
<evidence type="ECO:0000313" key="10">
    <source>
        <dbReference type="EMBL" id="WOG87101.1"/>
    </source>
</evidence>
<feature type="domain" description="SANT" evidence="8">
    <location>
        <begin position="518"/>
        <end position="563"/>
    </location>
</feature>
<dbReference type="GO" id="GO:0019185">
    <property type="term" value="C:snRNA-activating protein complex"/>
    <property type="evidence" value="ECO:0007669"/>
    <property type="project" value="TreeGrafter"/>
</dbReference>
<proteinExistence type="predicted"/>
<feature type="compositionally biased region" description="Basic residues" evidence="6">
    <location>
        <begin position="687"/>
        <end position="700"/>
    </location>
</feature>
<reference evidence="10" key="1">
    <citation type="journal article" date="2016" name="Nat. Genet.">
        <title>A high-quality carrot genome assembly provides new insights into carotenoid accumulation and asterid genome evolution.</title>
        <authorList>
            <person name="Iorizzo M."/>
            <person name="Ellison S."/>
            <person name="Senalik D."/>
            <person name="Zeng P."/>
            <person name="Satapoomin P."/>
            <person name="Huang J."/>
            <person name="Bowman M."/>
            <person name="Iovene M."/>
            <person name="Sanseverino W."/>
            <person name="Cavagnaro P."/>
            <person name="Yildiz M."/>
            <person name="Macko-Podgorni A."/>
            <person name="Moranska E."/>
            <person name="Grzebelus E."/>
            <person name="Grzebelus D."/>
            <person name="Ashrafi H."/>
            <person name="Zheng Z."/>
            <person name="Cheng S."/>
            <person name="Spooner D."/>
            <person name="Van Deynze A."/>
            <person name="Simon P."/>
        </authorList>
    </citation>
    <scope>NUCLEOTIDE SEQUENCE</scope>
    <source>
        <tissue evidence="10">Leaf</tissue>
    </source>
</reference>
<feature type="domain" description="HTH myb-type" evidence="9">
    <location>
        <begin position="512"/>
        <end position="566"/>
    </location>
</feature>
<dbReference type="Pfam" id="PF00249">
    <property type="entry name" value="Myb_DNA-binding"/>
    <property type="match status" value="2"/>
</dbReference>
<dbReference type="InterPro" id="IPR017930">
    <property type="entry name" value="Myb_dom"/>
</dbReference>
<evidence type="ECO:0000256" key="1">
    <source>
        <dbReference type="ARBA" id="ARBA00004123"/>
    </source>
</evidence>
<dbReference type="PANTHER" id="PTHR46621">
    <property type="entry name" value="SNRNA-ACTIVATING PROTEIN COMPLEX SUBUNIT 4"/>
    <property type="match status" value="1"/>
</dbReference>
<dbReference type="PANTHER" id="PTHR46621:SF1">
    <property type="entry name" value="SNRNA-ACTIVATING PROTEIN COMPLEX SUBUNIT 4"/>
    <property type="match status" value="1"/>
</dbReference>
<keyword evidence="5" id="KW-0539">Nucleus</keyword>
<dbReference type="InterPro" id="IPR017884">
    <property type="entry name" value="SANT_dom"/>
</dbReference>
<evidence type="ECO:0000256" key="2">
    <source>
        <dbReference type="ARBA" id="ARBA00023015"/>
    </source>
</evidence>
<dbReference type="GO" id="GO:0000978">
    <property type="term" value="F:RNA polymerase II cis-regulatory region sequence-specific DNA binding"/>
    <property type="evidence" value="ECO:0007669"/>
    <property type="project" value="TreeGrafter"/>
</dbReference>
<dbReference type="PROSITE" id="PS51294">
    <property type="entry name" value="HTH_MYB"/>
    <property type="match status" value="4"/>
</dbReference>
<dbReference type="GO" id="GO:0042796">
    <property type="term" value="P:snRNA transcription by RNA polymerase III"/>
    <property type="evidence" value="ECO:0007669"/>
    <property type="project" value="TreeGrafter"/>
</dbReference>
<gene>
    <name evidence="10" type="ORF">DCAR_0206323</name>
</gene>
<dbReference type="InterPro" id="IPR051575">
    <property type="entry name" value="Myb-like_DNA-bd"/>
</dbReference>
<feature type="domain" description="HTH myb-type" evidence="9">
    <location>
        <begin position="407"/>
        <end position="462"/>
    </location>
</feature>
<dbReference type="FunFam" id="1.10.10.60:FF:000016">
    <property type="entry name" value="Transcriptional activator Myb isoform A"/>
    <property type="match status" value="1"/>
</dbReference>
<sequence length="911" mass="103782">MEALRRACSVTGAALISDDSSSDSGDEDRELYRKIQERFSVTNDAEEPLNLKPICVLPPPLTLSDSDVDDCDGDFEILRAIQSRFSDYNKDDLNESTKDGLQKSQVGASIIDSEKETSNNLFSRTNIAKEFPDSVDSCITGNFSEPPTEIAHENQVSDKFDNHLHFLMPSRRIGHVRNICGFCCRRRTGLELSQKKDARLQLIQVPKLRVDSKAKEKNTQVMYYGPPDNSHVPNYKAVLHKFSDSFNRDKWTEDEDINLVKGIKQQFQDMLLQKTYQNEEILRQRSTGLVSDVEGFPGESNNFDSIIASISDHDITDENMREFLPKVNWEQLASMYTKRRSGAECEARWLNFTDPLINKNPWTKTEEKKLLYIIQQKGINNWINIALSLGTNRTPFQCLAHYQRSLNPSILKREWTEDEDDKLRAAVATYGERNWQSVASVLEGRTGTQCSNRWIKSLHPMRKKKGKWSPNEDKRLKVAVMFFGEKNWRNIAQYVPGRDHVQCRERWKNCLDPSVKLDEWSEEEDLRLKEAFEEHGPSWNKIASYVSQRTDNQCLRRWKTLFPHEVPRFQAASRIKKVALISNFVDREARRPALGPSDFVQLQLLDSVTETGKTDSCRKGEKKSRSAKRKADAERSCESVLRLTNGKKRRFNAKKSSTQDQETASVKGKLSEVNSVAKSSAHDVHTARKQAPGRKRKKLSRTPDASQQAATGVKEHTSKPSSCENECVDTTNKEVGSLSEVDATKNKKSRKHIRKKNKLMEQVNEAQVHTGTDGIDVSKKSDALETCSSDHAYLAISEDCPPSPRGSPERMLINGDVAEPFVRDSNDERPPRCPTPDILDNLNLRAFTVSRKVVVNRSRHRGRTLKQRRNADYEDDMTLAAFINQSRKARKILLSSIKASKPLPKCIDAED</sequence>
<accession>A0AAF0WE39</accession>
<evidence type="ECO:0000256" key="4">
    <source>
        <dbReference type="ARBA" id="ARBA00023163"/>
    </source>
</evidence>
<protein>
    <submittedName>
        <fullName evidence="10">Uncharacterized protein</fullName>
    </submittedName>
</protein>
<evidence type="ECO:0000259" key="8">
    <source>
        <dbReference type="PROSITE" id="PS51293"/>
    </source>
</evidence>
<dbReference type="AlphaFoldDB" id="A0AAF0WE39"/>
<dbReference type="Gene3D" id="1.10.10.60">
    <property type="entry name" value="Homeodomain-like"/>
    <property type="match status" value="5"/>
</dbReference>
<dbReference type="SMART" id="SM00717">
    <property type="entry name" value="SANT"/>
    <property type="match status" value="5"/>
</dbReference>